<feature type="domain" description="Nucleolar protein 10-like N-terminal" evidence="3">
    <location>
        <begin position="13"/>
        <end position="221"/>
    </location>
</feature>
<feature type="compositionally biased region" description="Low complexity" evidence="1">
    <location>
        <begin position="504"/>
        <end position="515"/>
    </location>
</feature>
<dbReference type="GO" id="GO:0030686">
    <property type="term" value="C:90S preribosome"/>
    <property type="evidence" value="ECO:0007669"/>
    <property type="project" value="TreeGrafter"/>
</dbReference>
<organism evidence="4 5">
    <name type="scientific">Cryptosporidium xiaoi</name>
    <dbReference type="NCBI Taxonomy" id="659607"/>
    <lineage>
        <taxon>Eukaryota</taxon>
        <taxon>Sar</taxon>
        <taxon>Alveolata</taxon>
        <taxon>Apicomplexa</taxon>
        <taxon>Conoidasida</taxon>
        <taxon>Coccidia</taxon>
        <taxon>Eucoccidiorida</taxon>
        <taxon>Eimeriorina</taxon>
        <taxon>Cryptosporidiidae</taxon>
        <taxon>Cryptosporidium</taxon>
    </lineage>
</organism>
<proteinExistence type="predicted"/>
<evidence type="ECO:0000313" key="4">
    <source>
        <dbReference type="EMBL" id="KAK6587634.1"/>
    </source>
</evidence>
<dbReference type="PANTHER" id="PTHR14927">
    <property type="entry name" value="NUCLEOLAR PROTEIN 10"/>
    <property type="match status" value="1"/>
</dbReference>
<dbReference type="InterPro" id="IPR056551">
    <property type="entry name" value="Beta-prop_NOL10_N"/>
</dbReference>
<dbReference type="PANTHER" id="PTHR14927:SF0">
    <property type="entry name" value="NUCLEOLAR PROTEIN 10"/>
    <property type="match status" value="1"/>
</dbReference>
<feature type="domain" description="Nucleolar protein 10-like second" evidence="2">
    <location>
        <begin position="427"/>
        <end position="474"/>
    </location>
</feature>
<dbReference type="Gene3D" id="2.130.10.10">
    <property type="entry name" value="YVTN repeat-like/Quinoprotein amine dehydrogenase"/>
    <property type="match status" value="2"/>
</dbReference>
<protein>
    <recommendedName>
        <fullName evidence="6">Nucleolar protein 10</fullName>
    </recommendedName>
</protein>
<dbReference type="Pfam" id="PF23097">
    <property type="entry name" value="NOL10_2nd"/>
    <property type="match status" value="1"/>
</dbReference>
<dbReference type="EMBL" id="JAWDEY010000036">
    <property type="protein sequence ID" value="KAK6587634.1"/>
    <property type="molecule type" value="Genomic_DNA"/>
</dbReference>
<dbReference type="Proteomes" id="UP001311799">
    <property type="component" value="Unassembled WGS sequence"/>
</dbReference>
<evidence type="ECO:0008006" key="6">
    <source>
        <dbReference type="Google" id="ProtNLM"/>
    </source>
</evidence>
<dbReference type="InterPro" id="IPR056550">
    <property type="entry name" value="NOL10_2nd"/>
</dbReference>
<reference evidence="4 5" key="1">
    <citation type="submission" date="2023-10" db="EMBL/GenBank/DDBJ databases">
        <title>Comparative genomics analysis reveals potential genetic determinants of host preference in Cryptosporidium xiaoi.</title>
        <authorList>
            <person name="Xiao L."/>
            <person name="Li J."/>
        </authorList>
    </citation>
    <scope>NUCLEOTIDE SEQUENCE [LARGE SCALE GENOMIC DNA]</scope>
    <source>
        <strain evidence="4 5">52996</strain>
    </source>
</reference>
<sequence>MYHVQYTTGGLPIYDFSRGKSLPEYLEDSKKQKKLLKYESEYRNRIEILQNFDFTVASSRIRVSQDGQYIAGTGTYPPELRMFDINELSMKFMRRFDFEVHDFLFLSEDYKKLVFLMTDRVIEFHSQGGRHCRVRVPKQGRSMEYLNSAAELFIFGSTNETYRLDLESGMFLAPLNTGLEYINTGKVSPTLPLLLVGGDKGKIELWDLRDRSVAASLKVNDLFSNNRNNSSVSNNVEFSELNDVIESNNRNYSKFDWFDANTQSEVFVTTSCFSKDGLRFSLGLSSGNVFIYDVRSSKPLEIKSHKSDLPIMDMHYTYCQNIGKDVLVTSDKQTIKIWNELNDEGSNSKHNNGLMATITTDFPVSSICTYPNSGLIMSTGDKSRIGIYFAPILGVAPKWCSFLDSITEELEEDHLKKDQASFKSSRIYDDYQFITSEQLKEWGVEHLIGTSLLKAYLHGYLMNSKMFSDLKDLLNPFDYDKYKKEIARKKMEEKSPMRIPVKANNNKQNTNDNTKINLKFADKLKKQAKGELISSEEEDSDQELFEKKDKRSKKMSEKQRKQKKKLKKGQQERAISLLSDERFLKLFNDADYIIDDNQEDDT</sequence>
<dbReference type="InterPro" id="IPR036322">
    <property type="entry name" value="WD40_repeat_dom_sf"/>
</dbReference>
<dbReference type="InterPro" id="IPR040382">
    <property type="entry name" value="NOL10/Enp2"/>
</dbReference>
<comment type="caution">
    <text evidence="4">The sequence shown here is derived from an EMBL/GenBank/DDBJ whole genome shotgun (WGS) entry which is preliminary data.</text>
</comment>
<dbReference type="InterPro" id="IPR015943">
    <property type="entry name" value="WD40/YVTN_repeat-like_dom_sf"/>
</dbReference>
<dbReference type="AlphaFoldDB" id="A0AAV9XTQ5"/>
<feature type="domain" description="Nucleolar protein 10-like N-terminal" evidence="3">
    <location>
        <begin position="275"/>
        <end position="415"/>
    </location>
</feature>
<dbReference type="GO" id="GO:0032040">
    <property type="term" value="C:small-subunit processome"/>
    <property type="evidence" value="ECO:0007669"/>
    <property type="project" value="TreeGrafter"/>
</dbReference>
<dbReference type="SUPFAM" id="SSF50978">
    <property type="entry name" value="WD40 repeat-like"/>
    <property type="match status" value="1"/>
</dbReference>
<feature type="compositionally biased region" description="Acidic residues" evidence="1">
    <location>
        <begin position="534"/>
        <end position="543"/>
    </location>
</feature>
<evidence type="ECO:0000313" key="5">
    <source>
        <dbReference type="Proteomes" id="UP001311799"/>
    </source>
</evidence>
<feature type="region of interest" description="Disordered" evidence="1">
    <location>
        <begin position="491"/>
        <end position="515"/>
    </location>
</feature>
<name>A0AAV9XTQ5_9CRYT</name>
<evidence type="ECO:0000259" key="2">
    <source>
        <dbReference type="Pfam" id="PF23097"/>
    </source>
</evidence>
<evidence type="ECO:0000259" key="3">
    <source>
        <dbReference type="Pfam" id="PF23098"/>
    </source>
</evidence>
<dbReference type="Pfam" id="PF23098">
    <property type="entry name" value="Beta-prop_NOL10_N"/>
    <property type="match status" value="2"/>
</dbReference>
<feature type="region of interest" description="Disordered" evidence="1">
    <location>
        <begin position="531"/>
        <end position="572"/>
    </location>
</feature>
<accession>A0AAV9XTQ5</accession>
<keyword evidence="5" id="KW-1185">Reference proteome</keyword>
<gene>
    <name evidence="4" type="ORF">RS030_81446</name>
</gene>
<feature type="compositionally biased region" description="Basic and acidic residues" evidence="1">
    <location>
        <begin position="544"/>
        <end position="559"/>
    </location>
</feature>
<dbReference type="GO" id="GO:0000462">
    <property type="term" value="P:maturation of SSU-rRNA from tricistronic rRNA transcript (SSU-rRNA, 5.8S rRNA, LSU-rRNA)"/>
    <property type="evidence" value="ECO:0007669"/>
    <property type="project" value="TreeGrafter"/>
</dbReference>
<evidence type="ECO:0000256" key="1">
    <source>
        <dbReference type="SAM" id="MobiDB-lite"/>
    </source>
</evidence>